<evidence type="ECO:0000256" key="3">
    <source>
        <dbReference type="ARBA" id="ARBA00023015"/>
    </source>
</evidence>
<dbReference type="GO" id="GO:0005829">
    <property type="term" value="C:cytosol"/>
    <property type="evidence" value="ECO:0007669"/>
    <property type="project" value="TreeGrafter"/>
</dbReference>
<dbReference type="Pfam" id="PF00486">
    <property type="entry name" value="Trans_reg_C"/>
    <property type="match status" value="1"/>
</dbReference>
<dbReference type="SUPFAM" id="SSF52172">
    <property type="entry name" value="CheY-like"/>
    <property type="match status" value="1"/>
</dbReference>
<keyword evidence="4 7" id="KW-0238">DNA-binding</keyword>
<evidence type="ECO:0000259" key="8">
    <source>
        <dbReference type="PROSITE" id="PS50110"/>
    </source>
</evidence>
<dbReference type="AlphaFoldDB" id="A0A1F5E6W3"/>
<feature type="domain" description="OmpR/PhoB-type" evidence="9">
    <location>
        <begin position="124"/>
        <end position="223"/>
    </location>
</feature>
<dbReference type="InterPro" id="IPR011006">
    <property type="entry name" value="CheY-like_superfamily"/>
</dbReference>
<comment type="caution">
    <text evidence="10">The sequence shown here is derived from an EMBL/GenBank/DDBJ whole genome shotgun (WGS) entry which is preliminary data.</text>
</comment>
<dbReference type="InterPro" id="IPR001867">
    <property type="entry name" value="OmpR/PhoB-type_DNA-bd"/>
</dbReference>
<evidence type="ECO:0000256" key="6">
    <source>
        <dbReference type="PROSITE-ProRule" id="PRU00169"/>
    </source>
</evidence>
<feature type="modified residue" description="4-aspartylphosphate" evidence="6">
    <location>
        <position position="51"/>
    </location>
</feature>
<dbReference type="SMART" id="SM00862">
    <property type="entry name" value="Trans_reg_C"/>
    <property type="match status" value="1"/>
</dbReference>
<dbReference type="SMART" id="SM00448">
    <property type="entry name" value="REC"/>
    <property type="match status" value="1"/>
</dbReference>
<dbReference type="CDD" id="cd00383">
    <property type="entry name" value="trans_reg_C"/>
    <property type="match status" value="1"/>
</dbReference>
<dbReference type="Gene3D" id="1.10.10.10">
    <property type="entry name" value="Winged helix-like DNA-binding domain superfamily/Winged helix DNA-binding domain"/>
    <property type="match status" value="1"/>
</dbReference>
<evidence type="ECO:0000256" key="7">
    <source>
        <dbReference type="PROSITE-ProRule" id="PRU01091"/>
    </source>
</evidence>
<dbReference type="GO" id="GO:0032993">
    <property type="term" value="C:protein-DNA complex"/>
    <property type="evidence" value="ECO:0007669"/>
    <property type="project" value="TreeGrafter"/>
</dbReference>
<keyword evidence="1 6" id="KW-0597">Phosphoprotein</keyword>
<dbReference type="PROSITE" id="PS50110">
    <property type="entry name" value="RESPONSE_REGULATORY"/>
    <property type="match status" value="1"/>
</dbReference>
<dbReference type="STRING" id="1797457.A2160_05390"/>
<evidence type="ECO:0000256" key="4">
    <source>
        <dbReference type="ARBA" id="ARBA00023125"/>
    </source>
</evidence>
<dbReference type="InterPro" id="IPR039420">
    <property type="entry name" value="WalR-like"/>
</dbReference>
<keyword evidence="5" id="KW-0804">Transcription</keyword>
<proteinExistence type="predicted"/>
<dbReference type="Pfam" id="PF00072">
    <property type="entry name" value="Response_reg"/>
    <property type="match status" value="1"/>
</dbReference>
<evidence type="ECO:0000259" key="9">
    <source>
        <dbReference type="PROSITE" id="PS51755"/>
    </source>
</evidence>
<keyword evidence="3" id="KW-0805">Transcription regulation</keyword>
<dbReference type="Gene3D" id="6.10.250.690">
    <property type="match status" value="1"/>
</dbReference>
<dbReference type="FunFam" id="3.40.50.2300:FF:000001">
    <property type="entry name" value="DNA-binding response regulator PhoB"/>
    <property type="match status" value="1"/>
</dbReference>
<dbReference type="PROSITE" id="PS51755">
    <property type="entry name" value="OMPR_PHOB"/>
    <property type="match status" value="1"/>
</dbReference>
<evidence type="ECO:0000313" key="10">
    <source>
        <dbReference type="EMBL" id="OGD63046.1"/>
    </source>
</evidence>
<dbReference type="FunFam" id="1.10.10.10:FF:000005">
    <property type="entry name" value="Two-component system response regulator"/>
    <property type="match status" value="1"/>
</dbReference>
<feature type="domain" description="Response regulatory" evidence="8">
    <location>
        <begin position="2"/>
        <end position="116"/>
    </location>
</feature>
<dbReference type="Gene3D" id="3.40.50.2300">
    <property type="match status" value="1"/>
</dbReference>
<organism evidence="10 11">
    <name type="scientific">Candidatus Beckwithbacteria bacterium RBG_13_42_9</name>
    <dbReference type="NCBI Taxonomy" id="1797457"/>
    <lineage>
        <taxon>Bacteria</taxon>
        <taxon>Candidatus Beckwithiibacteriota</taxon>
    </lineage>
</organism>
<dbReference type="InterPro" id="IPR036388">
    <property type="entry name" value="WH-like_DNA-bd_sf"/>
</dbReference>
<accession>A0A1F5E6W3</accession>
<dbReference type="InterPro" id="IPR001789">
    <property type="entry name" value="Sig_transdc_resp-reg_receiver"/>
</dbReference>
<reference evidence="10 11" key="1">
    <citation type="journal article" date="2016" name="Nat. Commun.">
        <title>Thousands of microbial genomes shed light on interconnected biogeochemical processes in an aquifer system.</title>
        <authorList>
            <person name="Anantharaman K."/>
            <person name="Brown C.T."/>
            <person name="Hug L.A."/>
            <person name="Sharon I."/>
            <person name="Castelle C.J."/>
            <person name="Probst A.J."/>
            <person name="Thomas B.C."/>
            <person name="Singh A."/>
            <person name="Wilkins M.J."/>
            <person name="Karaoz U."/>
            <person name="Brodie E.L."/>
            <person name="Williams K.H."/>
            <person name="Hubbard S.S."/>
            <person name="Banfield J.F."/>
        </authorList>
    </citation>
    <scope>NUCLEOTIDE SEQUENCE [LARGE SCALE GENOMIC DNA]</scope>
</reference>
<dbReference type="PANTHER" id="PTHR48111:SF22">
    <property type="entry name" value="REGULATOR OF RPOS"/>
    <property type="match status" value="1"/>
</dbReference>
<dbReference type="EMBL" id="MEZK01000013">
    <property type="protein sequence ID" value="OGD63046.1"/>
    <property type="molecule type" value="Genomic_DNA"/>
</dbReference>
<name>A0A1F5E6W3_9BACT</name>
<feature type="DNA-binding region" description="OmpR/PhoB-type" evidence="7">
    <location>
        <begin position="124"/>
        <end position="223"/>
    </location>
</feature>
<protein>
    <submittedName>
        <fullName evidence="10">DNA-binding response regulator</fullName>
    </submittedName>
</protein>
<dbReference type="CDD" id="cd19935">
    <property type="entry name" value="REC_OmpR_CusR-like"/>
    <property type="match status" value="1"/>
</dbReference>
<dbReference type="GO" id="GO:0000976">
    <property type="term" value="F:transcription cis-regulatory region binding"/>
    <property type="evidence" value="ECO:0007669"/>
    <property type="project" value="TreeGrafter"/>
</dbReference>
<evidence type="ECO:0000256" key="5">
    <source>
        <dbReference type="ARBA" id="ARBA00023163"/>
    </source>
</evidence>
<keyword evidence="2" id="KW-0902">Two-component regulatory system</keyword>
<dbReference type="GO" id="GO:0006355">
    <property type="term" value="P:regulation of DNA-templated transcription"/>
    <property type="evidence" value="ECO:0007669"/>
    <property type="project" value="InterPro"/>
</dbReference>
<gene>
    <name evidence="10" type="ORF">A2160_05390</name>
</gene>
<sequence length="231" mass="26499">MQILIVEDEEKIANFLRRGLLEEGYTVDIAKDGEEALYKVDINEYDMVLLDLMIPKVDGVSVCRKIRETNTNMPLLMLTAKDSIEDKVAGLDAGADDYVTKPFSFSELSARIRALIRRGNKADPVILEIDNLSLDPATRTAKRGKKIITLTAREYSLLEYFMRHKNTLLTKTQLLEHVWDYNYDGLSNIVETYVKYLRQKLRTSSQENELIHTMRGSGYIMKVVDNGQRKT</sequence>
<evidence type="ECO:0000313" key="11">
    <source>
        <dbReference type="Proteomes" id="UP000177006"/>
    </source>
</evidence>
<dbReference type="Proteomes" id="UP000177006">
    <property type="component" value="Unassembled WGS sequence"/>
</dbReference>
<dbReference type="GO" id="GO:0000156">
    <property type="term" value="F:phosphorelay response regulator activity"/>
    <property type="evidence" value="ECO:0007669"/>
    <property type="project" value="TreeGrafter"/>
</dbReference>
<evidence type="ECO:0000256" key="2">
    <source>
        <dbReference type="ARBA" id="ARBA00023012"/>
    </source>
</evidence>
<evidence type="ECO:0000256" key="1">
    <source>
        <dbReference type="ARBA" id="ARBA00022553"/>
    </source>
</evidence>
<dbReference type="PANTHER" id="PTHR48111">
    <property type="entry name" value="REGULATOR OF RPOS"/>
    <property type="match status" value="1"/>
</dbReference>